<dbReference type="Proteomes" id="UP001163321">
    <property type="component" value="Chromosome 5"/>
</dbReference>
<organism evidence="1 2">
    <name type="scientific">Peronosclerospora sorghi</name>
    <dbReference type="NCBI Taxonomy" id="230839"/>
    <lineage>
        <taxon>Eukaryota</taxon>
        <taxon>Sar</taxon>
        <taxon>Stramenopiles</taxon>
        <taxon>Oomycota</taxon>
        <taxon>Peronosporomycetes</taxon>
        <taxon>Peronosporales</taxon>
        <taxon>Peronosporaceae</taxon>
        <taxon>Peronosclerospora</taxon>
    </lineage>
</organism>
<keyword evidence="2" id="KW-1185">Reference proteome</keyword>
<proteinExistence type="predicted"/>
<name>A0ACC0W0G2_9STRA</name>
<protein>
    <submittedName>
        <fullName evidence="1">Uncharacterized protein</fullName>
    </submittedName>
</protein>
<comment type="caution">
    <text evidence="1">The sequence shown here is derived from an EMBL/GenBank/DDBJ whole genome shotgun (WGS) entry which is preliminary data.</text>
</comment>
<dbReference type="EMBL" id="CM047584">
    <property type="protein sequence ID" value="KAI9911593.1"/>
    <property type="molecule type" value="Genomic_DNA"/>
</dbReference>
<evidence type="ECO:0000313" key="2">
    <source>
        <dbReference type="Proteomes" id="UP001163321"/>
    </source>
</evidence>
<sequence>MIPYDLEDERRCALASISSSMHSVHEHVETNWDDELPFTVLQSPHVHDDDARESKHSLSTFDTWTSFLDAHLLPSPCGASSDATKPRGMILDRRLASAGPDKLRTYKKIRDLVEKAHSWRTKRRSSGPTCFAKEIFTGFEEPAIDFLPTFPRKRGVEASFSMLVSCHLFTHVDNDNDDDRDRPAYKDRILVHSLDDTKERLTCIQYWSCEAILSSSHKPMCTLYELAIDRFFSYKNEQAAVADLWQGNHALRDKRDMREFKIKLRDDTAARRPTSRRSSTSGAFPSTTPSTSQRSGFHASVRAGPPSSFVNLVGRVFGKSRGPSSNTSTHASCVSEHASSRDDPRFSASRRELLPVGPVRLATIFPLPSDDVYALYHKVYDVTHFVQKGFHSSARLEDREEAHLAYTINVNTLLSMCWSITC</sequence>
<reference evidence="1 2" key="1">
    <citation type="journal article" date="2022" name="bioRxiv">
        <title>The genome of the oomycete Peronosclerospora sorghi, a cosmopolitan pathogen of maize and sorghum, is inflated with dispersed pseudogenes.</title>
        <authorList>
            <person name="Fletcher K."/>
            <person name="Martin F."/>
            <person name="Isakeit T."/>
            <person name="Cavanaugh K."/>
            <person name="Magill C."/>
            <person name="Michelmore R."/>
        </authorList>
    </citation>
    <scope>NUCLEOTIDE SEQUENCE [LARGE SCALE GENOMIC DNA]</scope>
    <source>
        <strain evidence="1">P6</strain>
    </source>
</reference>
<gene>
    <name evidence="1" type="ORF">PsorP6_009857</name>
</gene>
<accession>A0ACC0W0G2</accession>
<evidence type="ECO:0000313" key="1">
    <source>
        <dbReference type="EMBL" id="KAI9911593.1"/>
    </source>
</evidence>